<comment type="caution">
    <text evidence="4">The sequence shown here is derived from an EMBL/GenBank/DDBJ whole genome shotgun (WGS) entry which is preliminary data.</text>
</comment>
<dbReference type="Pfam" id="PF13387">
    <property type="entry name" value="Lnb_N"/>
    <property type="match status" value="1"/>
</dbReference>
<protein>
    <submittedName>
        <fullName evidence="4">DUF4105 domain-containing protein</fullName>
    </submittedName>
</protein>
<evidence type="ECO:0000256" key="1">
    <source>
        <dbReference type="SAM" id="MobiDB-lite"/>
    </source>
</evidence>
<reference evidence="4 5" key="1">
    <citation type="submission" date="2023-01" db="EMBL/GenBank/DDBJ databases">
        <title>Pseudomonas SA3-5T sp. nov., isolated from tidal flat sediment.</title>
        <authorList>
            <person name="Kim H.S."/>
            <person name="Kim J.-S."/>
            <person name="Suh M.K."/>
            <person name="Eom M.K."/>
            <person name="Lee J.-S."/>
        </authorList>
    </citation>
    <scope>NUCLEOTIDE SEQUENCE [LARGE SCALE GENOMIC DNA]</scope>
    <source>
        <strain evidence="4 5">SA3-5</strain>
    </source>
</reference>
<evidence type="ECO:0000259" key="3">
    <source>
        <dbReference type="Pfam" id="PF13387"/>
    </source>
</evidence>
<feature type="domain" description="Lnb N-terminal periplasmic" evidence="3">
    <location>
        <begin position="130"/>
        <end position="288"/>
    </location>
</feature>
<evidence type="ECO:0000313" key="4">
    <source>
        <dbReference type="EMBL" id="MDA7087177.1"/>
    </source>
</evidence>
<feature type="region of interest" description="Disordered" evidence="1">
    <location>
        <begin position="336"/>
        <end position="358"/>
    </location>
</feature>
<evidence type="ECO:0000313" key="5">
    <source>
        <dbReference type="Proteomes" id="UP001212042"/>
    </source>
</evidence>
<dbReference type="EMBL" id="JAQJZJ010000005">
    <property type="protein sequence ID" value="MDA7087177.1"/>
    <property type="molecule type" value="Genomic_DNA"/>
</dbReference>
<feature type="compositionally biased region" description="Basic and acidic residues" evidence="1">
    <location>
        <begin position="336"/>
        <end position="351"/>
    </location>
</feature>
<keyword evidence="2" id="KW-1133">Transmembrane helix</keyword>
<keyword evidence="5" id="KW-1185">Reference proteome</keyword>
<accession>A0ABT4XG68</accession>
<feature type="transmembrane region" description="Helical" evidence="2">
    <location>
        <begin position="12"/>
        <end position="35"/>
    </location>
</feature>
<sequence>MRTPLTRCAMALARLLLGLLIALGGGWGVLMILYAGPPDALLRYSLAGAVAVVSLAALIALGLRRWRWRTLAVYLVQFAGLLACWHRLEPSNQRDWQTDVAVLPYATIEGDLVTVHNIRNFDYRSETDFTPAWYDKRFDLAKLQGVDLVASYWMGPAIAHVFLSFDFGDGDHLAMSIETRKEKGESYSTLKGFFRQYELYYVVADERDVIRLRTNYRRNPPEEVYLYKLRAPIEQGRQLFLEYIERINALHQQPEFYNSLTTNCTTGMWLNSRVNPQHLALDWRIIASGYVPQLLYKHGLLDSAGLSFAEVKRRAHINARAQAADAAADFSRRIRMDEQAKPDGMTERVADDPAAAQP</sequence>
<dbReference type="Proteomes" id="UP001212042">
    <property type="component" value="Unassembled WGS sequence"/>
</dbReference>
<gene>
    <name evidence="4" type="ORF">PH586_12360</name>
</gene>
<organism evidence="4 5">
    <name type="scientific">Pseudomonas aestuarii</name>
    <dbReference type="NCBI Taxonomy" id="3018340"/>
    <lineage>
        <taxon>Bacteria</taxon>
        <taxon>Pseudomonadati</taxon>
        <taxon>Pseudomonadota</taxon>
        <taxon>Gammaproteobacteria</taxon>
        <taxon>Pseudomonadales</taxon>
        <taxon>Pseudomonadaceae</taxon>
        <taxon>Pseudomonas</taxon>
    </lineage>
</organism>
<dbReference type="InterPro" id="IPR025178">
    <property type="entry name" value="Lnb_N"/>
</dbReference>
<keyword evidence="2" id="KW-0812">Transmembrane</keyword>
<proteinExistence type="predicted"/>
<name>A0ABT4XG68_9PSED</name>
<keyword evidence="2" id="KW-0472">Membrane</keyword>
<evidence type="ECO:0000256" key="2">
    <source>
        <dbReference type="SAM" id="Phobius"/>
    </source>
</evidence>
<feature type="transmembrane region" description="Helical" evidence="2">
    <location>
        <begin position="41"/>
        <end position="63"/>
    </location>
</feature>
<dbReference type="RefSeq" id="WP_271348064.1">
    <property type="nucleotide sequence ID" value="NZ_JAQJZJ010000005.1"/>
</dbReference>